<keyword evidence="1" id="KW-0812">Transmembrane</keyword>
<proteinExistence type="predicted"/>
<keyword evidence="1" id="KW-0472">Membrane</keyword>
<dbReference type="Proteomes" id="UP001465976">
    <property type="component" value="Unassembled WGS sequence"/>
</dbReference>
<dbReference type="Pfam" id="PF20152">
    <property type="entry name" value="DUF6534"/>
    <property type="match status" value="1"/>
</dbReference>
<sequence length="312" mass="34840">MGRYDDPIGSVLIATWICSMLEMVVIKDTIYYYTHFQADHILLKLFVGLVVIVDFVALVASYGQVYLAGVTFWGNPIVLEQQYWPIPVSLVAIAFTAFFVQSFLIHRVLVLTKNWFVCFPLAIGALLSVIGCTWVAVLYAQHRQYADRYLGKVQVIVWMTATTATDILITVSLIARLYSMKTTFKQTETIIHRLIRNSMQTGATTAFLAVFTLVAFLYNNSSNLEAATAFILSRAYVLTLLYNVNLRSINTPGGNSEKPDSNHRMGPVSHVGPAEAFGGIEVHRTAHVHMDGDYENDQEKVHAFNGTDTQSV</sequence>
<organism evidence="3 4">
    <name type="scientific">Marasmius crinis-equi</name>
    <dbReference type="NCBI Taxonomy" id="585013"/>
    <lineage>
        <taxon>Eukaryota</taxon>
        <taxon>Fungi</taxon>
        <taxon>Dikarya</taxon>
        <taxon>Basidiomycota</taxon>
        <taxon>Agaricomycotina</taxon>
        <taxon>Agaricomycetes</taxon>
        <taxon>Agaricomycetidae</taxon>
        <taxon>Agaricales</taxon>
        <taxon>Marasmiineae</taxon>
        <taxon>Marasmiaceae</taxon>
        <taxon>Marasmius</taxon>
    </lineage>
</organism>
<feature type="transmembrane region" description="Helical" evidence="1">
    <location>
        <begin position="199"/>
        <end position="218"/>
    </location>
</feature>
<gene>
    <name evidence="3" type="ORF">V5O48_018533</name>
</gene>
<feature type="transmembrane region" description="Helical" evidence="1">
    <location>
        <begin position="41"/>
        <end position="63"/>
    </location>
</feature>
<feature type="transmembrane region" description="Helical" evidence="1">
    <location>
        <begin position="224"/>
        <end position="244"/>
    </location>
</feature>
<keyword evidence="1" id="KW-1133">Transmembrane helix</keyword>
<reference evidence="3 4" key="1">
    <citation type="submission" date="2024-02" db="EMBL/GenBank/DDBJ databases">
        <title>A draft genome for the cacao thread blight pathogen Marasmius crinis-equi.</title>
        <authorList>
            <person name="Cohen S.P."/>
            <person name="Baruah I.K."/>
            <person name="Amoako-Attah I."/>
            <person name="Bukari Y."/>
            <person name="Meinhardt L.W."/>
            <person name="Bailey B.A."/>
        </authorList>
    </citation>
    <scope>NUCLEOTIDE SEQUENCE [LARGE SCALE GENOMIC DNA]</scope>
    <source>
        <strain evidence="3 4">GH-76</strain>
    </source>
</reference>
<evidence type="ECO:0000313" key="4">
    <source>
        <dbReference type="Proteomes" id="UP001465976"/>
    </source>
</evidence>
<dbReference type="PANTHER" id="PTHR40465">
    <property type="entry name" value="CHROMOSOME 1, WHOLE GENOME SHOTGUN SEQUENCE"/>
    <property type="match status" value="1"/>
</dbReference>
<evidence type="ECO:0000313" key="3">
    <source>
        <dbReference type="EMBL" id="KAL0563533.1"/>
    </source>
</evidence>
<accession>A0ABR3EKY3</accession>
<feature type="transmembrane region" description="Helical" evidence="1">
    <location>
        <begin position="155"/>
        <end position="178"/>
    </location>
</feature>
<name>A0ABR3EKY3_9AGAR</name>
<dbReference type="EMBL" id="JBAHYK010003411">
    <property type="protein sequence ID" value="KAL0563533.1"/>
    <property type="molecule type" value="Genomic_DNA"/>
</dbReference>
<protein>
    <recommendedName>
        <fullName evidence="2">DUF6534 domain-containing protein</fullName>
    </recommendedName>
</protein>
<dbReference type="InterPro" id="IPR045339">
    <property type="entry name" value="DUF6534"/>
</dbReference>
<evidence type="ECO:0000256" key="1">
    <source>
        <dbReference type="SAM" id="Phobius"/>
    </source>
</evidence>
<feature type="transmembrane region" description="Helical" evidence="1">
    <location>
        <begin position="12"/>
        <end position="34"/>
    </location>
</feature>
<dbReference type="PANTHER" id="PTHR40465:SF1">
    <property type="entry name" value="DUF6534 DOMAIN-CONTAINING PROTEIN"/>
    <property type="match status" value="1"/>
</dbReference>
<feature type="transmembrane region" description="Helical" evidence="1">
    <location>
        <begin position="83"/>
        <end position="104"/>
    </location>
</feature>
<feature type="domain" description="DUF6534" evidence="2">
    <location>
        <begin position="163"/>
        <end position="248"/>
    </location>
</feature>
<feature type="transmembrane region" description="Helical" evidence="1">
    <location>
        <begin position="116"/>
        <end position="140"/>
    </location>
</feature>
<comment type="caution">
    <text evidence="3">The sequence shown here is derived from an EMBL/GenBank/DDBJ whole genome shotgun (WGS) entry which is preliminary data.</text>
</comment>
<evidence type="ECO:0000259" key="2">
    <source>
        <dbReference type="Pfam" id="PF20152"/>
    </source>
</evidence>
<keyword evidence="4" id="KW-1185">Reference proteome</keyword>